<accession>A0A9P6G681</accession>
<protein>
    <submittedName>
        <fullName evidence="1">Uncharacterized protein</fullName>
    </submittedName>
</protein>
<dbReference type="AlphaFoldDB" id="A0A9P6G681"/>
<keyword evidence="2" id="KW-1185">Reference proteome</keyword>
<name>A0A9P6G681_9PLEO</name>
<gene>
    <name evidence="1" type="ORF">PMIN01_13443</name>
</gene>
<dbReference type="EMBL" id="WJXW01000019">
    <property type="protein sequence ID" value="KAF9728615.1"/>
    <property type="molecule type" value="Genomic_DNA"/>
</dbReference>
<organism evidence="1 2">
    <name type="scientific">Paraphaeosphaeria minitans</name>
    <dbReference type="NCBI Taxonomy" id="565426"/>
    <lineage>
        <taxon>Eukaryota</taxon>
        <taxon>Fungi</taxon>
        <taxon>Dikarya</taxon>
        <taxon>Ascomycota</taxon>
        <taxon>Pezizomycotina</taxon>
        <taxon>Dothideomycetes</taxon>
        <taxon>Pleosporomycetidae</taxon>
        <taxon>Pleosporales</taxon>
        <taxon>Massarineae</taxon>
        <taxon>Didymosphaeriaceae</taxon>
        <taxon>Paraphaeosphaeria</taxon>
    </lineage>
</organism>
<sequence length="180" mass="20818">MEDPSKAVLAEKFEKHITVLDERLRKLKKLSMPPETSLPGLLRLPIEIRLQIYYYCIPRKCIIDVANPRFNTQWFSVDRILDFKAVLDDTDSENLLDDTDSEDVQDSEDVLVDMNLDDPQDEMCLNAVQKLHSLGEDFDGTQDETSLEFVQDLEDNILCGTILEYEECNVHLSSDYWNPT</sequence>
<evidence type="ECO:0000313" key="2">
    <source>
        <dbReference type="Proteomes" id="UP000756921"/>
    </source>
</evidence>
<proteinExistence type="predicted"/>
<comment type="caution">
    <text evidence="1">The sequence shown here is derived from an EMBL/GenBank/DDBJ whole genome shotgun (WGS) entry which is preliminary data.</text>
</comment>
<evidence type="ECO:0000313" key="1">
    <source>
        <dbReference type="EMBL" id="KAF9728615.1"/>
    </source>
</evidence>
<reference evidence="1" key="1">
    <citation type="journal article" date="2020" name="Mol. Plant Microbe Interact.">
        <title>Genome Sequence of the Biocontrol Agent Coniothyrium minitans strain Conio (IMI 134523).</title>
        <authorList>
            <person name="Patel D."/>
            <person name="Shittu T.A."/>
            <person name="Baroncelli R."/>
            <person name="Muthumeenakshi S."/>
            <person name="Osborne T.H."/>
            <person name="Janganan T.K."/>
            <person name="Sreenivasaprasad S."/>
        </authorList>
    </citation>
    <scope>NUCLEOTIDE SEQUENCE</scope>
    <source>
        <strain evidence="1">Conio</strain>
    </source>
</reference>
<dbReference type="OrthoDB" id="62952at2759"/>
<dbReference type="Proteomes" id="UP000756921">
    <property type="component" value="Unassembled WGS sequence"/>
</dbReference>